<feature type="domain" description="Disease resistance protein At4g27190-like leucine-rich repeats" evidence="2">
    <location>
        <begin position="33"/>
        <end position="133"/>
    </location>
</feature>
<protein>
    <recommendedName>
        <fullName evidence="2">Disease resistance protein At4g27190-like leucine-rich repeats domain-containing protein</fullName>
    </recommendedName>
</protein>
<dbReference type="InterPro" id="IPR050905">
    <property type="entry name" value="Plant_NBS-LRR"/>
</dbReference>
<dbReference type="PANTHER" id="PTHR33463">
    <property type="entry name" value="NB-ARC DOMAIN-CONTAINING PROTEIN-RELATED"/>
    <property type="match status" value="1"/>
</dbReference>
<dbReference type="Gene3D" id="3.80.10.10">
    <property type="entry name" value="Ribonuclease Inhibitor"/>
    <property type="match status" value="1"/>
</dbReference>
<dbReference type="InterPro" id="IPR032675">
    <property type="entry name" value="LRR_dom_sf"/>
</dbReference>
<evidence type="ECO:0000256" key="1">
    <source>
        <dbReference type="ARBA" id="ARBA00022821"/>
    </source>
</evidence>
<comment type="caution">
    <text evidence="3">The sequence shown here is derived from an EMBL/GenBank/DDBJ whole genome shotgun (WGS) entry which is preliminary data.</text>
</comment>
<dbReference type="Pfam" id="PF23247">
    <property type="entry name" value="LRR_RPS2"/>
    <property type="match status" value="1"/>
</dbReference>
<evidence type="ECO:0000313" key="3">
    <source>
        <dbReference type="EMBL" id="KAL3737118.1"/>
    </source>
</evidence>
<sequence length="142" mass="15801">MESNGFLHLEQLNLWGCTMLKEIEITQEVGRAPKYSCFPNLVTVTIDYCGFLDLSWLVHIPKLQELNIGGCDSMEKIIGDGFAPEELVASGLFSCLKRLNISNLPNLTSICERTLPFPQLKSLGIFNCPRLGKLPLDSNSAR</sequence>
<gene>
    <name evidence="3" type="ORF">ACJRO7_025958</name>
</gene>
<dbReference type="PANTHER" id="PTHR33463:SF204">
    <property type="entry name" value="NB-ARC DOMAIN-CONTAINING PROTEIN"/>
    <property type="match status" value="1"/>
</dbReference>
<evidence type="ECO:0000313" key="4">
    <source>
        <dbReference type="Proteomes" id="UP001634007"/>
    </source>
</evidence>
<dbReference type="EMBL" id="JBJKBG010000006">
    <property type="protein sequence ID" value="KAL3737118.1"/>
    <property type="molecule type" value="Genomic_DNA"/>
</dbReference>
<keyword evidence="1" id="KW-0611">Plant defense</keyword>
<dbReference type="InterPro" id="IPR057135">
    <property type="entry name" value="At4g27190-like_LRR"/>
</dbReference>
<keyword evidence="4" id="KW-1185">Reference proteome</keyword>
<proteinExistence type="predicted"/>
<organism evidence="3 4">
    <name type="scientific">Eucalyptus globulus</name>
    <name type="common">Tasmanian blue gum</name>
    <dbReference type="NCBI Taxonomy" id="34317"/>
    <lineage>
        <taxon>Eukaryota</taxon>
        <taxon>Viridiplantae</taxon>
        <taxon>Streptophyta</taxon>
        <taxon>Embryophyta</taxon>
        <taxon>Tracheophyta</taxon>
        <taxon>Spermatophyta</taxon>
        <taxon>Magnoliopsida</taxon>
        <taxon>eudicotyledons</taxon>
        <taxon>Gunneridae</taxon>
        <taxon>Pentapetalae</taxon>
        <taxon>rosids</taxon>
        <taxon>malvids</taxon>
        <taxon>Myrtales</taxon>
        <taxon>Myrtaceae</taxon>
        <taxon>Myrtoideae</taxon>
        <taxon>Eucalypteae</taxon>
        <taxon>Eucalyptus</taxon>
    </lineage>
</organism>
<name>A0ABD3KCU0_EUCGL</name>
<accession>A0ABD3KCU0</accession>
<evidence type="ECO:0000259" key="2">
    <source>
        <dbReference type="Pfam" id="PF23247"/>
    </source>
</evidence>
<dbReference type="AlphaFoldDB" id="A0ABD3KCU0"/>
<dbReference type="SUPFAM" id="SSF52058">
    <property type="entry name" value="L domain-like"/>
    <property type="match status" value="1"/>
</dbReference>
<dbReference type="Proteomes" id="UP001634007">
    <property type="component" value="Unassembled WGS sequence"/>
</dbReference>
<reference evidence="3 4" key="1">
    <citation type="submission" date="2024-11" db="EMBL/GenBank/DDBJ databases">
        <title>Chromosome-level genome assembly of Eucalyptus globulus Labill. provides insights into its genome evolution.</title>
        <authorList>
            <person name="Li X."/>
        </authorList>
    </citation>
    <scope>NUCLEOTIDE SEQUENCE [LARGE SCALE GENOMIC DNA]</scope>
    <source>
        <strain evidence="3">CL2024</strain>
        <tissue evidence="3">Fresh tender leaves</tissue>
    </source>
</reference>